<keyword evidence="3" id="KW-1185">Reference proteome</keyword>
<accession>A0A4R6KPX0</accession>
<evidence type="ECO:0000313" key="3">
    <source>
        <dbReference type="Proteomes" id="UP000295388"/>
    </source>
</evidence>
<reference evidence="2 3" key="1">
    <citation type="submission" date="2019-03" db="EMBL/GenBank/DDBJ databases">
        <title>Genomic Encyclopedia of Type Strains, Phase III (KMG-III): the genomes of soil and plant-associated and newly described type strains.</title>
        <authorList>
            <person name="Whitman W."/>
        </authorList>
    </citation>
    <scope>NUCLEOTIDE SEQUENCE [LARGE SCALE GENOMIC DNA]</scope>
    <source>
        <strain evidence="2 3">VKM Ac-2527</strain>
    </source>
</reference>
<evidence type="ECO:0000256" key="1">
    <source>
        <dbReference type="SAM" id="MobiDB-lite"/>
    </source>
</evidence>
<gene>
    <name evidence="2" type="ORF">EV643_101162</name>
</gene>
<dbReference type="AlphaFoldDB" id="A0A4R6KPX0"/>
<evidence type="ECO:0000313" key="2">
    <source>
        <dbReference type="EMBL" id="TDO54379.1"/>
    </source>
</evidence>
<sequence>MGGMGVVREVDVGLEVGEDNRRNRMAGVPVGPGGETTGNTTGNKRCGKCIDFGCGGR</sequence>
<name>A0A4R6KPX0_9ACTN</name>
<feature type="region of interest" description="Disordered" evidence="1">
    <location>
        <begin position="15"/>
        <end position="42"/>
    </location>
</feature>
<comment type="caution">
    <text evidence="2">The sequence shown here is derived from an EMBL/GenBank/DDBJ whole genome shotgun (WGS) entry which is preliminary data.</text>
</comment>
<proteinExistence type="predicted"/>
<protein>
    <submittedName>
        <fullName evidence="2">Uncharacterized protein</fullName>
    </submittedName>
</protein>
<dbReference type="Proteomes" id="UP000295388">
    <property type="component" value="Unassembled WGS sequence"/>
</dbReference>
<organism evidence="2 3">
    <name type="scientific">Kribbella caucasensis</name>
    <dbReference type="NCBI Taxonomy" id="2512215"/>
    <lineage>
        <taxon>Bacteria</taxon>
        <taxon>Bacillati</taxon>
        <taxon>Actinomycetota</taxon>
        <taxon>Actinomycetes</taxon>
        <taxon>Propionibacteriales</taxon>
        <taxon>Kribbellaceae</taxon>
        <taxon>Kribbella</taxon>
    </lineage>
</organism>
<dbReference type="EMBL" id="SNWQ01000001">
    <property type="protein sequence ID" value="TDO54379.1"/>
    <property type="molecule type" value="Genomic_DNA"/>
</dbReference>